<name>L0E1L8_THIND</name>
<dbReference type="KEGG" id="tni:TVNIR_3464"/>
<proteinExistence type="predicted"/>
<dbReference type="RefSeq" id="WP_015260198.1">
    <property type="nucleotide sequence ID" value="NC_019902.2"/>
</dbReference>
<sequence>MSEPDNLALGQLRLMDGKLDDLRERVEHLETRMTAQEQHLASLVVSPPRAFDQLQSLRARIDRIEQRLELIEPE</sequence>
<dbReference type="Gene3D" id="1.20.1270.70">
    <property type="entry name" value="Designed single chain three-helix bundle"/>
    <property type="match status" value="1"/>
</dbReference>
<dbReference type="EMBL" id="CP003989">
    <property type="protein sequence ID" value="AGA35100.1"/>
    <property type="molecule type" value="Genomic_DNA"/>
</dbReference>
<dbReference type="HOGENOM" id="CLU_194539_1_0_6"/>
<gene>
    <name evidence="2" type="ordered locus">TVNIR_3464</name>
</gene>
<dbReference type="AlphaFoldDB" id="L0E1L8"/>
<feature type="coiled-coil region" evidence="1">
    <location>
        <begin position="12"/>
        <end position="74"/>
    </location>
</feature>
<reference evidence="2" key="1">
    <citation type="submission" date="2015-12" db="EMBL/GenBank/DDBJ databases">
        <authorList>
            <person name="Tikhonova T.V."/>
            <person name="Pavlov A.R."/>
            <person name="Beletsky A.V."/>
            <person name="Mardanov A.V."/>
            <person name="Sorokin D.Y."/>
            <person name="Ravin N.V."/>
            <person name="Popov V.O."/>
        </authorList>
    </citation>
    <scope>NUCLEOTIDE SEQUENCE</scope>
    <source>
        <strain evidence="2">DSM 14787</strain>
    </source>
</reference>
<keyword evidence="3" id="KW-1185">Reference proteome</keyword>
<accession>L0E1L8</accession>
<evidence type="ECO:0000313" key="2">
    <source>
        <dbReference type="EMBL" id="AGA35100.1"/>
    </source>
</evidence>
<dbReference type="Proteomes" id="UP000010809">
    <property type="component" value="Chromosome"/>
</dbReference>
<evidence type="ECO:0000256" key="1">
    <source>
        <dbReference type="SAM" id="Coils"/>
    </source>
</evidence>
<evidence type="ECO:0000313" key="3">
    <source>
        <dbReference type="Proteomes" id="UP000010809"/>
    </source>
</evidence>
<protein>
    <submittedName>
        <fullName evidence="2">Uncharacterized protein</fullName>
    </submittedName>
</protein>
<dbReference type="PATRIC" id="fig|1255043.3.peg.3495"/>
<dbReference type="STRING" id="1255043.TVNIR_3464"/>
<keyword evidence="1" id="KW-0175">Coiled coil</keyword>
<organism evidence="2 3">
    <name type="scientific">Thioalkalivibrio nitratireducens (strain DSM 14787 / UNIQEM 213 / ALEN2)</name>
    <dbReference type="NCBI Taxonomy" id="1255043"/>
    <lineage>
        <taxon>Bacteria</taxon>
        <taxon>Pseudomonadati</taxon>
        <taxon>Pseudomonadota</taxon>
        <taxon>Gammaproteobacteria</taxon>
        <taxon>Chromatiales</taxon>
        <taxon>Ectothiorhodospiraceae</taxon>
        <taxon>Thioalkalivibrio</taxon>
    </lineage>
</organism>